<proteinExistence type="predicted"/>
<dbReference type="RefSeq" id="WP_120688008.1">
    <property type="nucleotide sequence ID" value="NZ_RAZT01000002.1"/>
</dbReference>
<dbReference type="AlphaFoldDB" id="A0A3A9YDQ9"/>
<protein>
    <submittedName>
        <fullName evidence="1">Uncharacterized protein</fullName>
    </submittedName>
</protein>
<name>A0A3A9YDQ9_9ACTN</name>
<gene>
    <name evidence="1" type="ORF">D7044_03975</name>
</gene>
<comment type="caution">
    <text evidence="1">The sequence shown here is derived from an EMBL/GenBank/DDBJ whole genome shotgun (WGS) entry which is preliminary data.</text>
</comment>
<sequence length="115" mass="12103">MRVPFNRVAPRAVDSARSALAALADAVGDGLAVSTERPGLHALLDQHAAAVRDALGGDLRPLNVAVLAGYLEGLLTAASERGWQPVVGPIDWSDPDWLRIRLLAVHALARSLDPA</sequence>
<dbReference type="InterPro" id="IPR045647">
    <property type="entry name" value="DUF6401"/>
</dbReference>
<evidence type="ECO:0000313" key="1">
    <source>
        <dbReference type="EMBL" id="RKN35341.1"/>
    </source>
</evidence>
<dbReference type="EMBL" id="RAZT01000002">
    <property type="protein sequence ID" value="RKN35341.1"/>
    <property type="molecule type" value="Genomic_DNA"/>
</dbReference>
<dbReference type="Proteomes" id="UP000275865">
    <property type="component" value="Unassembled WGS sequence"/>
</dbReference>
<dbReference type="Pfam" id="PF19939">
    <property type="entry name" value="DUF6401"/>
    <property type="match status" value="1"/>
</dbReference>
<reference evidence="1 2" key="1">
    <citation type="submission" date="2018-09" db="EMBL/GenBank/DDBJ databases">
        <title>Micromonospora sp. nov. MS1-9, isolated from a root of Musa sp.</title>
        <authorList>
            <person name="Kuncharoen N."/>
            <person name="Kudo T."/>
            <person name="Ohkuma M."/>
            <person name="Yuki M."/>
            <person name="Tanasupawat S."/>
        </authorList>
    </citation>
    <scope>NUCLEOTIDE SEQUENCE [LARGE SCALE GENOMIC DNA]</scope>
    <source>
        <strain evidence="1 2">MS1-9</strain>
    </source>
</reference>
<evidence type="ECO:0000313" key="2">
    <source>
        <dbReference type="Proteomes" id="UP000275865"/>
    </source>
</evidence>
<organism evidence="1 2">
    <name type="scientific">Micromonospora musae</name>
    <dbReference type="NCBI Taxonomy" id="1894970"/>
    <lineage>
        <taxon>Bacteria</taxon>
        <taxon>Bacillati</taxon>
        <taxon>Actinomycetota</taxon>
        <taxon>Actinomycetes</taxon>
        <taxon>Micromonosporales</taxon>
        <taxon>Micromonosporaceae</taxon>
        <taxon>Micromonospora</taxon>
    </lineage>
</organism>
<accession>A0A3A9YDQ9</accession>